<dbReference type="Pfam" id="PF14693">
    <property type="entry name" value="Ribosomal_TL5_C"/>
    <property type="match status" value="1"/>
</dbReference>
<dbReference type="InterPro" id="IPR011035">
    <property type="entry name" value="Ribosomal_bL25/Gln-tRNA_synth"/>
</dbReference>
<dbReference type="InterPro" id="IPR001021">
    <property type="entry name" value="Ribosomal_bL25_long"/>
</dbReference>
<evidence type="ECO:0000313" key="10">
    <source>
        <dbReference type="Proteomes" id="UP000006048"/>
    </source>
</evidence>
<comment type="function">
    <text evidence="5">This is one of the proteins that binds to the 5S RNA in the ribosome where it forms part of the central protuberance.</text>
</comment>
<dbReference type="AlphaFoldDB" id="I4B7U2"/>
<keyword evidence="10" id="KW-1185">Reference proteome</keyword>
<dbReference type="STRING" id="869212.Turpa_2710"/>
<feature type="region of interest" description="Disordered" evidence="6">
    <location>
        <begin position="185"/>
        <end position="211"/>
    </location>
</feature>
<dbReference type="InterPro" id="IPR020930">
    <property type="entry name" value="Ribosomal_uL5_bac-type"/>
</dbReference>
<proteinExistence type="inferred from homology"/>
<keyword evidence="1 5" id="KW-0699">rRNA-binding</keyword>
<dbReference type="Pfam" id="PF01386">
    <property type="entry name" value="Ribosomal_L25p"/>
    <property type="match status" value="1"/>
</dbReference>
<dbReference type="InterPro" id="IPR020056">
    <property type="entry name" value="Rbsml_bL25/Gln-tRNA_synth_N"/>
</dbReference>
<name>I4B7U2_TURPD</name>
<protein>
    <recommendedName>
        <fullName evidence="5">Large ribosomal subunit protein bL25</fullName>
    </recommendedName>
    <alternativeName>
        <fullName evidence="5">General stress protein CTC</fullName>
    </alternativeName>
</protein>
<keyword evidence="4 5" id="KW-0687">Ribonucleoprotein</keyword>
<evidence type="ECO:0000313" key="9">
    <source>
        <dbReference type="EMBL" id="AFM13349.1"/>
    </source>
</evidence>
<dbReference type="HAMAP" id="MF_01334">
    <property type="entry name" value="Ribosomal_bL25_CTC"/>
    <property type="match status" value="1"/>
</dbReference>
<organism evidence="9 10">
    <name type="scientific">Turneriella parva (strain ATCC BAA-1111 / DSM 21527 / NCTC 11395 / H)</name>
    <name type="common">Leptospira parva</name>
    <dbReference type="NCBI Taxonomy" id="869212"/>
    <lineage>
        <taxon>Bacteria</taxon>
        <taxon>Pseudomonadati</taxon>
        <taxon>Spirochaetota</taxon>
        <taxon>Spirochaetia</taxon>
        <taxon>Leptospirales</taxon>
        <taxon>Leptospiraceae</taxon>
        <taxon>Turneriella</taxon>
    </lineage>
</organism>
<sequence>MEKATLKAQKRDGKIGGKNLLRAGIIPAVIYNHGKSENIQIFEKDTRKLFAHGISESRLIDLDIDGKIEQVFVKDYQSHPVNEMVQHLDFYRVSQDEKLRTRIAVHVEGKPEGVKNGGVLEIFLTEVPYETYPRHLTEFLTIDISHLDIGGSIHVSDVQLPPESKILMDPQTVICHVTHAAKEEEAAPAAAAAPAAGAAPAAAAKAEPAKK</sequence>
<dbReference type="Gene3D" id="2.170.120.20">
    <property type="entry name" value="Ribosomal protein L25, beta domain"/>
    <property type="match status" value="1"/>
</dbReference>
<reference evidence="9 10" key="1">
    <citation type="submission" date="2012-06" db="EMBL/GenBank/DDBJ databases">
        <title>The complete chromosome of genome of Turneriella parva DSM 21527.</title>
        <authorList>
            <consortium name="US DOE Joint Genome Institute (JGI-PGF)"/>
            <person name="Lucas S."/>
            <person name="Han J."/>
            <person name="Lapidus A."/>
            <person name="Bruce D."/>
            <person name="Goodwin L."/>
            <person name="Pitluck S."/>
            <person name="Peters L."/>
            <person name="Kyrpides N."/>
            <person name="Mavromatis K."/>
            <person name="Ivanova N."/>
            <person name="Mikhailova N."/>
            <person name="Chertkov O."/>
            <person name="Detter J.C."/>
            <person name="Tapia R."/>
            <person name="Han C."/>
            <person name="Land M."/>
            <person name="Hauser L."/>
            <person name="Markowitz V."/>
            <person name="Cheng J.-F."/>
            <person name="Hugenholtz P."/>
            <person name="Woyke T."/>
            <person name="Wu D."/>
            <person name="Gronow S."/>
            <person name="Wellnitz S."/>
            <person name="Brambilla E."/>
            <person name="Klenk H.-P."/>
            <person name="Eisen J.A."/>
        </authorList>
    </citation>
    <scope>NUCLEOTIDE SEQUENCE [LARGE SCALE GENOMIC DNA]</scope>
    <source>
        <strain evidence="10">ATCC BAA-1111 / DSM 21527 / NCTC 11395 / H</strain>
    </source>
</reference>
<dbReference type="EMBL" id="CP002959">
    <property type="protein sequence ID" value="AFM13349.1"/>
    <property type="molecule type" value="Genomic_DNA"/>
</dbReference>
<evidence type="ECO:0000256" key="4">
    <source>
        <dbReference type="ARBA" id="ARBA00023274"/>
    </source>
</evidence>
<evidence type="ECO:0000259" key="7">
    <source>
        <dbReference type="Pfam" id="PF01386"/>
    </source>
</evidence>
<dbReference type="OrthoDB" id="9790002at2"/>
<dbReference type="Proteomes" id="UP000006048">
    <property type="component" value="Chromosome"/>
</dbReference>
<dbReference type="GO" id="GO:0022625">
    <property type="term" value="C:cytosolic large ribosomal subunit"/>
    <property type="evidence" value="ECO:0007669"/>
    <property type="project" value="TreeGrafter"/>
</dbReference>
<dbReference type="PANTHER" id="PTHR33284">
    <property type="entry name" value="RIBOSOMAL PROTEIN L25/GLN-TRNA SYNTHETASE, ANTI-CODON-BINDING DOMAIN-CONTAINING PROTEIN"/>
    <property type="match status" value="1"/>
</dbReference>
<evidence type="ECO:0000256" key="3">
    <source>
        <dbReference type="ARBA" id="ARBA00022980"/>
    </source>
</evidence>
<dbReference type="PANTHER" id="PTHR33284:SF1">
    <property type="entry name" value="RIBOSOMAL PROTEIN L25_GLN-TRNA SYNTHETASE, ANTI-CODON-BINDING DOMAIN-CONTAINING PROTEIN"/>
    <property type="match status" value="1"/>
</dbReference>
<dbReference type="InterPro" id="IPR020057">
    <property type="entry name" value="Ribosomal_bL25_b-dom"/>
</dbReference>
<feature type="domain" description="Large ribosomal subunit protein bL25 beta" evidence="8">
    <location>
        <begin position="98"/>
        <end position="179"/>
    </location>
</feature>
<dbReference type="InterPro" id="IPR029751">
    <property type="entry name" value="Ribosomal_L25_dom"/>
</dbReference>
<evidence type="ECO:0000256" key="2">
    <source>
        <dbReference type="ARBA" id="ARBA00022884"/>
    </source>
</evidence>
<feature type="domain" description="Large ribosomal subunit protein bL25 L25" evidence="7">
    <location>
        <begin position="6"/>
        <end position="90"/>
    </location>
</feature>
<keyword evidence="2 5" id="KW-0694">RNA-binding</keyword>
<accession>I4B7U2</accession>
<evidence type="ECO:0000256" key="5">
    <source>
        <dbReference type="HAMAP-Rule" id="MF_01334"/>
    </source>
</evidence>
<keyword evidence="3 5" id="KW-0689">Ribosomal protein</keyword>
<dbReference type="GO" id="GO:0006412">
    <property type="term" value="P:translation"/>
    <property type="evidence" value="ECO:0007669"/>
    <property type="project" value="UniProtKB-UniRule"/>
</dbReference>
<comment type="similarity">
    <text evidence="5">Belongs to the bacterial ribosomal protein bL25 family. CTC subfamily.</text>
</comment>
<comment type="subunit">
    <text evidence="5">Part of the 50S ribosomal subunit; part of the 5S rRNA/L5/L18/L25 subcomplex. Contacts the 5S rRNA. Binds to the 5S rRNA independently of L5 and L18.</text>
</comment>
<dbReference type="Gene3D" id="2.40.240.10">
    <property type="entry name" value="Ribosomal Protein L25, Chain P"/>
    <property type="match status" value="1"/>
</dbReference>
<dbReference type="CDD" id="cd00495">
    <property type="entry name" value="Ribosomal_L25_TL5_CTC"/>
    <property type="match status" value="1"/>
</dbReference>
<evidence type="ECO:0000259" key="8">
    <source>
        <dbReference type="Pfam" id="PF14693"/>
    </source>
</evidence>
<dbReference type="RefSeq" id="WP_014803851.1">
    <property type="nucleotide sequence ID" value="NC_018020.1"/>
</dbReference>
<dbReference type="GO" id="GO:0003735">
    <property type="term" value="F:structural constituent of ribosome"/>
    <property type="evidence" value="ECO:0007669"/>
    <property type="project" value="InterPro"/>
</dbReference>
<dbReference type="GO" id="GO:0008097">
    <property type="term" value="F:5S rRNA binding"/>
    <property type="evidence" value="ECO:0007669"/>
    <property type="project" value="InterPro"/>
</dbReference>
<evidence type="ECO:0000256" key="1">
    <source>
        <dbReference type="ARBA" id="ARBA00022730"/>
    </source>
</evidence>
<dbReference type="KEGG" id="tpx:Turpa_2710"/>
<dbReference type="SUPFAM" id="SSF50715">
    <property type="entry name" value="Ribosomal protein L25-like"/>
    <property type="match status" value="1"/>
</dbReference>
<dbReference type="NCBIfam" id="TIGR00731">
    <property type="entry name" value="bL25_bact_ctc"/>
    <property type="match status" value="1"/>
</dbReference>
<dbReference type="InterPro" id="IPR037121">
    <property type="entry name" value="Ribosomal_bL25_C"/>
</dbReference>
<gene>
    <name evidence="5" type="primary">rplY</name>
    <name evidence="5" type="synonym">ctc</name>
    <name evidence="9" type="ordered locus">Turpa_2710</name>
</gene>
<dbReference type="HOGENOM" id="CLU_075939_2_1_12"/>
<evidence type="ECO:0000256" key="6">
    <source>
        <dbReference type="SAM" id="MobiDB-lite"/>
    </source>
</evidence>
<feature type="compositionally biased region" description="Low complexity" evidence="6">
    <location>
        <begin position="187"/>
        <end position="211"/>
    </location>
</feature>